<keyword evidence="3" id="KW-1185">Reference proteome</keyword>
<proteinExistence type="predicted"/>
<organism evidence="2 3">
    <name type="scientific">Tatumella punctata</name>
    <dbReference type="NCBI Taxonomy" id="399969"/>
    <lineage>
        <taxon>Bacteria</taxon>
        <taxon>Pseudomonadati</taxon>
        <taxon>Pseudomonadota</taxon>
        <taxon>Gammaproteobacteria</taxon>
        <taxon>Enterobacterales</taxon>
        <taxon>Erwiniaceae</taxon>
        <taxon>Tatumella</taxon>
    </lineage>
</organism>
<accession>A0ABW1VML0</accession>
<sequence length="83" mass="9425">MGRSFQENATDLKVTQQVNSGEAPDKAIVTVEQSGLMDDSVAAERTVFTMNYREGQWETVSRVTTQRCWPERGHQQFSEQPCD</sequence>
<dbReference type="EMBL" id="JBHSUC010000002">
    <property type="protein sequence ID" value="MFC6360993.1"/>
    <property type="molecule type" value="Genomic_DNA"/>
</dbReference>
<gene>
    <name evidence="2" type="ORF">ACFP73_02595</name>
</gene>
<comment type="caution">
    <text evidence="2">The sequence shown here is derived from an EMBL/GenBank/DDBJ whole genome shotgun (WGS) entry which is preliminary data.</text>
</comment>
<evidence type="ECO:0000313" key="2">
    <source>
        <dbReference type="EMBL" id="MFC6360993.1"/>
    </source>
</evidence>
<evidence type="ECO:0000313" key="3">
    <source>
        <dbReference type="Proteomes" id="UP001596215"/>
    </source>
</evidence>
<evidence type="ECO:0000256" key="1">
    <source>
        <dbReference type="SAM" id="MobiDB-lite"/>
    </source>
</evidence>
<protein>
    <submittedName>
        <fullName evidence="2">Uncharacterized protein</fullName>
    </submittedName>
</protein>
<feature type="compositionally biased region" description="Polar residues" evidence="1">
    <location>
        <begin position="1"/>
        <end position="20"/>
    </location>
</feature>
<dbReference type="RefSeq" id="WP_212711464.1">
    <property type="nucleotide sequence ID" value="NZ_BAAAFW010000050.1"/>
</dbReference>
<feature type="region of interest" description="Disordered" evidence="1">
    <location>
        <begin position="1"/>
        <end position="21"/>
    </location>
</feature>
<reference evidence="3" key="1">
    <citation type="journal article" date="2019" name="Int. J. Syst. Evol. Microbiol.">
        <title>The Global Catalogue of Microorganisms (GCM) 10K type strain sequencing project: providing services to taxonomists for standard genome sequencing and annotation.</title>
        <authorList>
            <consortium name="The Broad Institute Genomics Platform"/>
            <consortium name="The Broad Institute Genome Sequencing Center for Infectious Disease"/>
            <person name="Wu L."/>
            <person name="Ma J."/>
        </authorList>
    </citation>
    <scope>NUCLEOTIDE SEQUENCE [LARGE SCALE GENOMIC DNA]</scope>
    <source>
        <strain evidence="3">CGMCC 4.1530</strain>
    </source>
</reference>
<name>A0ABW1VML0_9GAMM</name>
<dbReference type="Proteomes" id="UP001596215">
    <property type="component" value="Unassembled WGS sequence"/>
</dbReference>